<reference evidence="2 3" key="1">
    <citation type="submission" date="2020-12" db="EMBL/GenBank/DDBJ databases">
        <title>Halosimplex halophilum sp. nov. and Halosimplex salinum sp. nov., two new members of the genus Halosimplex.</title>
        <authorList>
            <person name="Cui H.L."/>
        </authorList>
    </citation>
    <scope>NUCLEOTIDE SEQUENCE [LARGE SCALE GENOMIC DNA]</scope>
    <source>
        <strain evidence="2 3">YGH94</strain>
    </source>
</reference>
<evidence type="ECO:0000313" key="3">
    <source>
        <dbReference type="Proteomes" id="UP000595001"/>
    </source>
</evidence>
<dbReference type="EMBL" id="CP065856">
    <property type="protein sequence ID" value="QPV61714.1"/>
    <property type="molecule type" value="Genomic_DNA"/>
</dbReference>
<dbReference type="KEGG" id="hlt:I7X12_13245"/>
<evidence type="ECO:0000256" key="1">
    <source>
        <dbReference type="SAM" id="MobiDB-lite"/>
    </source>
</evidence>
<dbReference type="AlphaFoldDB" id="A0A7T3FVV4"/>
<name>A0A7T3FVV4_9EURY</name>
<sequence length="117" mass="12762">MSAPPATLALRRHLWRLATDAAAIGERLAFWAGVALPCIHLPILAVYGVTADTAPVLVAFWTLHAAALLVGRRHSPDEESRDSDPSEPDRRDAADGRRDRCDAADDRRDRRDGPADS</sequence>
<gene>
    <name evidence="2" type="ORF">I7X12_13245</name>
</gene>
<dbReference type="RefSeq" id="WP_198060539.1">
    <property type="nucleotide sequence ID" value="NZ_CP065856.1"/>
</dbReference>
<keyword evidence="3" id="KW-1185">Reference proteome</keyword>
<organism evidence="2 3">
    <name type="scientific">Halosimplex litoreum</name>
    <dbReference type="NCBI Taxonomy" id="1198301"/>
    <lineage>
        <taxon>Archaea</taxon>
        <taxon>Methanobacteriati</taxon>
        <taxon>Methanobacteriota</taxon>
        <taxon>Stenosarchaea group</taxon>
        <taxon>Halobacteria</taxon>
        <taxon>Halobacteriales</taxon>
        <taxon>Haloarculaceae</taxon>
        <taxon>Halosimplex</taxon>
    </lineage>
</organism>
<dbReference type="Pfam" id="PF26071">
    <property type="entry name" value="DUF8028"/>
    <property type="match status" value="1"/>
</dbReference>
<feature type="region of interest" description="Disordered" evidence="1">
    <location>
        <begin position="72"/>
        <end position="117"/>
    </location>
</feature>
<dbReference type="GeneID" id="60589476"/>
<feature type="compositionally biased region" description="Basic and acidic residues" evidence="1">
    <location>
        <begin position="74"/>
        <end position="117"/>
    </location>
</feature>
<dbReference type="InterPro" id="IPR058341">
    <property type="entry name" value="DUF8028"/>
</dbReference>
<dbReference type="OrthoDB" id="242089at2157"/>
<proteinExistence type="predicted"/>
<protein>
    <submittedName>
        <fullName evidence="2">Uncharacterized protein</fullName>
    </submittedName>
</protein>
<dbReference type="Proteomes" id="UP000595001">
    <property type="component" value="Chromosome"/>
</dbReference>
<evidence type="ECO:0000313" key="2">
    <source>
        <dbReference type="EMBL" id="QPV61714.1"/>
    </source>
</evidence>
<accession>A0A7T3FVV4</accession>